<accession>A0ABR5AHP5</accession>
<dbReference type="InterPro" id="IPR018060">
    <property type="entry name" value="HTH_AraC"/>
</dbReference>
<evidence type="ECO:0000256" key="1">
    <source>
        <dbReference type="ARBA" id="ARBA00004496"/>
    </source>
</evidence>
<evidence type="ECO:0008006" key="13">
    <source>
        <dbReference type="Google" id="ProtNLM"/>
    </source>
</evidence>
<feature type="domain" description="HTH araC/xylS-type" evidence="9">
    <location>
        <begin position="431"/>
        <end position="529"/>
    </location>
</feature>
<dbReference type="PROSITE" id="PS01124">
    <property type="entry name" value="HTH_ARAC_FAMILY_2"/>
    <property type="match status" value="1"/>
</dbReference>
<dbReference type="Pfam" id="PF00072">
    <property type="entry name" value="Response_reg"/>
    <property type="match status" value="1"/>
</dbReference>
<dbReference type="InterPro" id="IPR001789">
    <property type="entry name" value="Sig_transdc_resp-reg_receiver"/>
</dbReference>
<evidence type="ECO:0000256" key="5">
    <source>
        <dbReference type="ARBA" id="ARBA00023015"/>
    </source>
</evidence>
<feature type="domain" description="Response regulatory" evidence="10">
    <location>
        <begin position="3"/>
        <end position="120"/>
    </location>
</feature>
<dbReference type="InterPro" id="IPR051552">
    <property type="entry name" value="HptR"/>
</dbReference>
<comment type="subcellular location">
    <subcellularLocation>
        <location evidence="1">Cytoplasm</location>
    </subcellularLocation>
</comment>
<dbReference type="SMART" id="SM00342">
    <property type="entry name" value="HTH_ARAC"/>
    <property type="match status" value="1"/>
</dbReference>
<proteinExistence type="predicted"/>
<keyword evidence="2" id="KW-0963">Cytoplasm</keyword>
<evidence type="ECO:0000256" key="3">
    <source>
        <dbReference type="ARBA" id="ARBA00022553"/>
    </source>
</evidence>
<evidence type="ECO:0000256" key="4">
    <source>
        <dbReference type="ARBA" id="ARBA00023012"/>
    </source>
</evidence>
<evidence type="ECO:0000313" key="11">
    <source>
        <dbReference type="EMBL" id="KIL40575.1"/>
    </source>
</evidence>
<gene>
    <name evidence="11" type="ORF">SD70_12560</name>
</gene>
<dbReference type="CDD" id="cd17536">
    <property type="entry name" value="REC_YesN-like"/>
    <property type="match status" value="1"/>
</dbReference>
<dbReference type="Proteomes" id="UP000031967">
    <property type="component" value="Unassembled WGS sequence"/>
</dbReference>
<keyword evidence="6" id="KW-0238">DNA-binding</keyword>
<dbReference type="InterPro" id="IPR020449">
    <property type="entry name" value="Tscrpt_reg_AraC-type_HTH"/>
</dbReference>
<feature type="modified residue" description="4-aspartylphosphate" evidence="8">
    <location>
        <position position="55"/>
    </location>
</feature>
<dbReference type="PANTHER" id="PTHR42713:SF3">
    <property type="entry name" value="TRANSCRIPTIONAL REGULATORY PROTEIN HPTR"/>
    <property type="match status" value="1"/>
</dbReference>
<reference evidence="11 12" key="1">
    <citation type="submission" date="2014-12" db="EMBL/GenBank/DDBJ databases">
        <title>Draft genome sequence of Paenibacillus kamchatkensis strain B-2647.</title>
        <authorList>
            <person name="Karlyshev A.V."/>
            <person name="Kudryashova E.B."/>
        </authorList>
    </citation>
    <scope>NUCLEOTIDE SEQUENCE [LARGE SCALE GENOMIC DNA]</scope>
    <source>
        <strain evidence="11 12">VKM B-2647</strain>
    </source>
</reference>
<dbReference type="PRINTS" id="PR00032">
    <property type="entry name" value="HTHARAC"/>
</dbReference>
<dbReference type="SUPFAM" id="SSF52172">
    <property type="entry name" value="CheY-like"/>
    <property type="match status" value="1"/>
</dbReference>
<dbReference type="Pfam" id="PF12833">
    <property type="entry name" value="HTH_18"/>
    <property type="match status" value="1"/>
</dbReference>
<dbReference type="PROSITE" id="PS50110">
    <property type="entry name" value="RESPONSE_REGULATORY"/>
    <property type="match status" value="1"/>
</dbReference>
<organism evidence="11 12">
    <name type="scientific">Gordoniibacillus kamchatkensis</name>
    <dbReference type="NCBI Taxonomy" id="1590651"/>
    <lineage>
        <taxon>Bacteria</taxon>
        <taxon>Bacillati</taxon>
        <taxon>Bacillota</taxon>
        <taxon>Bacilli</taxon>
        <taxon>Bacillales</taxon>
        <taxon>Paenibacillaceae</taxon>
        <taxon>Gordoniibacillus</taxon>
    </lineage>
</organism>
<evidence type="ECO:0000256" key="7">
    <source>
        <dbReference type="ARBA" id="ARBA00023163"/>
    </source>
</evidence>
<dbReference type="SUPFAM" id="SSF46689">
    <property type="entry name" value="Homeodomain-like"/>
    <property type="match status" value="2"/>
</dbReference>
<dbReference type="EMBL" id="JXAK01000019">
    <property type="protein sequence ID" value="KIL40575.1"/>
    <property type="molecule type" value="Genomic_DNA"/>
</dbReference>
<keyword evidence="3 8" id="KW-0597">Phosphoprotein</keyword>
<dbReference type="InterPro" id="IPR011006">
    <property type="entry name" value="CheY-like_superfamily"/>
</dbReference>
<keyword evidence="12" id="KW-1185">Reference proteome</keyword>
<dbReference type="InterPro" id="IPR009057">
    <property type="entry name" value="Homeodomain-like_sf"/>
</dbReference>
<dbReference type="PANTHER" id="PTHR42713">
    <property type="entry name" value="HISTIDINE KINASE-RELATED"/>
    <property type="match status" value="1"/>
</dbReference>
<sequence length="532" mass="60705">MYSLLIVDDEKWVRQGLRSTIDWEAEQIEVLGEAQDGEEALELIRERPPDIIITDIKMPHMDGLALIEEVKNSNLPSKIIIVSGYSDFSSAQKAIRYGAADYVLKPIEETQVLSVVRRCVEQINREQQHRRDLVRLSECIRESLPLARQRYVEMLLTYDSASFPNWRSMWNRLDIRLDPERLRVMGVKVLDWGTSADDAKGQLLLRYALGNMAEEFGAAIGKTMTCPLDRQEDADLAILQSPFADDDGETKRSMEALIEASRRYLGIRINIGISRIRDATKLHASFQEAVYAGAYAFYDGYGQAYEAARLVKAPLASTQPYKGPNNGWDSRFAHAVKLGKEDAIAELIQELARHLQASRQSCAPYELRKGLQALLQNVAGKLEANQAESSNRKKLSFPYCTLSELEDVLWTAVRQFQQTGGIPGNRKRFIEQALSYLAEHYAEDISMNLVAKQQYLNPSYFSKIFHEETGETFSKYVIRLRMEKAKQLLKDSSLKIYEVAQQVGYHDFRHFIKLFKDYEGLTPAQYRDSGLM</sequence>
<evidence type="ECO:0000256" key="8">
    <source>
        <dbReference type="PROSITE-ProRule" id="PRU00169"/>
    </source>
</evidence>
<evidence type="ECO:0000256" key="2">
    <source>
        <dbReference type="ARBA" id="ARBA00022490"/>
    </source>
</evidence>
<evidence type="ECO:0000313" key="12">
    <source>
        <dbReference type="Proteomes" id="UP000031967"/>
    </source>
</evidence>
<dbReference type="RefSeq" id="WP_041047908.1">
    <property type="nucleotide sequence ID" value="NZ_JXAK01000019.1"/>
</dbReference>
<keyword evidence="5" id="KW-0805">Transcription regulation</keyword>
<name>A0ABR5AHP5_9BACL</name>
<keyword evidence="4" id="KW-0902">Two-component regulatory system</keyword>
<evidence type="ECO:0000259" key="9">
    <source>
        <dbReference type="PROSITE" id="PS01124"/>
    </source>
</evidence>
<comment type="caution">
    <text evidence="11">The sequence shown here is derived from an EMBL/GenBank/DDBJ whole genome shotgun (WGS) entry which is preliminary data.</text>
</comment>
<dbReference type="InterPro" id="IPR018062">
    <property type="entry name" value="HTH_AraC-typ_CS"/>
</dbReference>
<dbReference type="Gene3D" id="1.10.10.60">
    <property type="entry name" value="Homeodomain-like"/>
    <property type="match status" value="2"/>
</dbReference>
<evidence type="ECO:0000259" key="10">
    <source>
        <dbReference type="PROSITE" id="PS50110"/>
    </source>
</evidence>
<protein>
    <recommendedName>
        <fullName evidence="13">DNA-binding response regulator</fullName>
    </recommendedName>
</protein>
<dbReference type="SMART" id="SM00448">
    <property type="entry name" value="REC"/>
    <property type="match status" value="1"/>
</dbReference>
<dbReference type="Gene3D" id="3.40.50.2300">
    <property type="match status" value="1"/>
</dbReference>
<evidence type="ECO:0000256" key="6">
    <source>
        <dbReference type="ARBA" id="ARBA00023125"/>
    </source>
</evidence>
<keyword evidence="7" id="KW-0804">Transcription</keyword>
<dbReference type="PROSITE" id="PS00041">
    <property type="entry name" value="HTH_ARAC_FAMILY_1"/>
    <property type="match status" value="1"/>
</dbReference>